<keyword evidence="6" id="KW-0479">Metal-binding</keyword>
<dbReference type="Pfam" id="PF02424">
    <property type="entry name" value="ApbE"/>
    <property type="match status" value="1"/>
</dbReference>
<name>X1HA52_9ZZZZ</name>
<comment type="caution">
    <text evidence="11">The sequence shown here is derived from an EMBL/GenBank/DDBJ whole genome shotgun (WGS) entry which is preliminary data.</text>
</comment>
<evidence type="ECO:0000256" key="2">
    <source>
        <dbReference type="ARBA" id="ARBA00011955"/>
    </source>
</evidence>
<keyword evidence="5" id="KW-0808">Transferase</keyword>
<evidence type="ECO:0000256" key="8">
    <source>
        <dbReference type="ARBA" id="ARBA00022842"/>
    </source>
</evidence>
<proteinExistence type="predicted"/>
<dbReference type="PIRSF" id="PIRSF006268">
    <property type="entry name" value="ApbE"/>
    <property type="match status" value="1"/>
</dbReference>
<dbReference type="GO" id="GO:0046872">
    <property type="term" value="F:metal ion binding"/>
    <property type="evidence" value="ECO:0007669"/>
    <property type="project" value="UniProtKB-KW"/>
</dbReference>
<dbReference type="Gene3D" id="3.10.520.10">
    <property type="entry name" value="ApbE-like domains"/>
    <property type="match status" value="1"/>
</dbReference>
<evidence type="ECO:0000256" key="1">
    <source>
        <dbReference type="ARBA" id="ARBA00001946"/>
    </source>
</evidence>
<evidence type="ECO:0000256" key="10">
    <source>
        <dbReference type="ARBA" id="ARBA00048540"/>
    </source>
</evidence>
<keyword evidence="8" id="KW-0460">Magnesium</keyword>
<evidence type="ECO:0000256" key="5">
    <source>
        <dbReference type="ARBA" id="ARBA00022679"/>
    </source>
</evidence>
<evidence type="ECO:0000256" key="4">
    <source>
        <dbReference type="ARBA" id="ARBA00022630"/>
    </source>
</evidence>
<feature type="non-terminal residue" evidence="11">
    <location>
        <position position="1"/>
    </location>
</feature>
<gene>
    <name evidence="11" type="ORF">S03H2_11452</name>
</gene>
<evidence type="ECO:0000313" key="11">
    <source>
        <dbReference type="EMBL" id="GAH42198.1"/>
    </source>
</evidence>
<comment type="cofactor">
    <cofactor evidence="1">
        <name>Mg(2+)</name>
        <dbReference type="ChEBI" id="CHEBI:18420"/>
    </cofactor>
</comment>
<evidence type="ECO:0000256" key="7">
    <source>
        <dbReference type="ARBA" id="ARBA00022827"/>
    </source>
</evidence>
<evidence type="ECO:0000256" key="9">
    <source>
        <dbReference type="ARBA" id="ARBA00031306"/>
    </source>
</evidence>
<sequence length="316" mass="33898">ADSGHRLVMGTFARVVVVAPDTKTAKRSIEAAFAQIYKVDQLMSDYKDDSEISQVNRDAFKQPVKVSKSTYEVLQKAMEFSKLSGGAFDVTVGPLVQLWRSASEVNSVPTDTELQNARSKVGYEKLILDANETSVRFAVDGMKLDLGGIAKGYAIDKAVEAMKKSGALGAMVDIGGDIRCFGTPSKGKNHWLIGVQDPSKARDGLDTGTSSLVLRLKYAAIATSGNYRRFALIKGIKYTHIISRKTAAGAEGLSSVTIISEKALDADALATAVTVMGAEKGLALIEKLPQTEAILITSPPEQKFIKTSGAEKYVKE</sequence>
<dbReference type="InterPro" id="IPR003374">
    <property type="entry name" value="ApbE-like_sf"/>
</dbReference>
<evidence type="ECO:0000256" key="6">
    <source>
        <dbReference type="ARBA" id="ARBA00022723"/>
    </source>
</evidence>
<dbReference type="PANTHER" id="PTHR30040">
    <property type="entry name" value="THIAMINE BIOSYNTHESIS LIPOPROTEIN APBE"/>
    <property type="match status" value="1"/>
</dbReference>
<evidence type="ECO:0000256" key="3">
    <source>
        <dbReference type="ARBA" id="ARBA00016337"/>
    </source>
</evidence>
<reference evidence="11" key="1">
    <citation type="journal article" date="2014" name="Front. Microbiol.">
        <title>High frequency of phylogenetically diverse reductive dehalogenase-homologous genes in deep subseafloor sedimentary metagenomes.</title>
        <authorList>
            <person name="Kawai M."/>
            <person name="Futagami T."/>
            <person name="Toyoda A."/>
            <person name="Takaki Y."/>
            <person name="Nishi S."/>
            <person name="Hori S."/>
            <person name="Arai W."/>
            <person name="Tsubouchi T."/>
            <person name="Morono Y."/>
            <person name="Uchiyama I."/>
            <person name="Ito T."/>
            <person name="Fujiyama A."/>
            <person name="Inagaki F."/>
            <person name="Takami H."/>
        </authorList>
    </citation>
    <scope>NUCLEOTIDE SEQUENCE</scope>
    <source>
        <strain evidence="11">Expedition CK06-06</strain>
    </source>
</reference>
<keyword evidence="7" id="KW-0274">FAD</keyword>
<protein>
    <recommendedName>
        <fullName evidence="3">FAD:protein FMN transferase</fullName>
        <ecNumber evidence="2">2.7.1.180</ecNumber>
    </recommendedName>
    <alternativeName>
        <fullName evidence="9">Flavin transferase</fullName>
    </alternativeName>
</protein>
<dbReference type="GO" id="GO:0016740">
    <property type="term" value="F:transferase activity"/>
    <property type="evidence" value="ECO:0007669"/>
    <property type="project" value="UniProtKB-KW"/>
</dbReference>
<accession>X1HA52</accession>
<dbReference type="EMBL" id="BARU01005848">
    <property type="protein sequence ID" value="GAH42198.1"/>
    <property type="molecule type" value="Genomic_DNA"/>
</dbReference>
<dbReference type="InterPro" id="IPR024932">
    <property type="entry name" value="ApbE"/>
</dbReference>
<dbReference type="EC" id="2.7.1.180" evidence="2"/>
<dbReference type="PANTHER" id="PTHR30040:SF2">
    <property type="entry name" value="FAD:PROTEIN FMN TRANSFERASE"/>
    <property type="match status" value="1"/>
</dbReference>
<keyword evidence="4" id="KW-0285">Flavoprotein</keyword>
<organism evidence="11">
    <name type="scientific">marine sediment metagenome</name>
    <dbReference type="NCBI Taxonomy" id="412755"/>
    <lineage>
        <taxon>unclassified sequences</taxon>
        <taxon>metagenomes</taxon>
        <taxon>ecological metagenomes</taxon>
    </lineage>
</organism>
<dbReference type="AlphaFoldDB" id="X1HA52"/>
<dbReference type="SUPFAM" id="SSF143631">
    <property type="entry name" value="ApbE-like"/>
    <property type="match status" value="1"/>
</dbReference>
<comment type="catalytic activity">
    <reaction evidence="10">
        <text>L-threonyl-[protein] + FAD = FMN-L-threonyl-[protein] + AMP + H(+)</text>
        <dbReference type="Rhea" id="RHEA:36847"/>
        <dbReference type="Rhea" id="RHEA-COMP:11060"/>
        <dbReference type="Rhea" id="RHEA-COMP:11061"/>
        <dbReference type="ChEBI" id="CHEBI:15378"/>
        <dbReference type="ChEBI" id="CHEBI:30013"/>
        <dbReference type="ChEBI" id="CHEBI:57692"/>
        <dbReference type="ChEBI" id="CHEBI:74257"/>
        <dbReference type="ChEBI" id="CHEBI:456215"/>
        <dbReference type="EC" id="2.7.1.180"/>
    </reaction>
</comment>